<protein>
    <recommendedName>
        <fullName evidence="5">Mg-protoporphyrin IX chelatase</fullName>
    </recommendedName>
</protein>
<keyword evidence="9" id="KW-1185">Reference proteome</keyword>
<dbReference type="GO" id="GO:0005524">
    <property type="term" value="F:ATP binding"/>
    <property type="evidence" value="ECO:0007669"/>
    <property type="project" value="UniProtKB-KW"/>
</dbReference>
<dbReference type="InterPro" id="IPR041628">
    <property type="entry name" value="ChlI/MoxR_AAA_lid"/>
</dbReference>
<keyword evidence="4" id="KW-0067">ATP-binding</keyword>
<evidence type="ECO:0000256" key="2">
    <source>
        <dbReference type="ARBA" id="ARBA00005799"/>
    </source>
</evidence>
<dbReference type="RefSeq" id="WP_072908546.1">
    <property type="nucleotide sequence ID" value="NZ_FQZT01000006.1"/>
</dbReference>
<evidence type="ECO:0000259" key="7">
    <source>
        <dbReference type="SMART" id="SM00382"/>
    </source>
</evidence>
<dbReference type="Proteomes" id="UP000184171">
    <property type="component" value="Unassembled WGS sequence"/>
</dbReference>
<dbReference type="AlphaFoldDB" id="A0A1M6I897"/>
<dbReference type="Pfam" id="PF17863">
    <property type="entry name" value="AAA_lid_2"/>
    <property type="match status" value="1"/>
</dbReference>
<dbReference type="PANTHER" id="PTHR32039">
    <property type="entry name" value="MAGNESIUM-CHELATASE SUBUNIT CHLI"/>
    <property type="match status" value="1"/>
</dbReference>
<dbReference type="SMART" id="SM00382">
    <property type="entry name" value="AAA"/>
    <property type="match status" value="1"/>
</dbReference>
<dbReference type="PANTHER" id="PTHR32039:SF9">
    <property type="entry name" value="MAGNESIUM-CHELATASE SUBUNIT CHLI-2, CHLOROPLASTIC"/>
    <property type="match status" value="1"/>
</dbReference>
<dbReference type="Gene3D" id="3.40.50.300">
    <property type="entry name" value="P-loop containing nucleotide triphosphate hydrolases"/>
    <property type="match status" value="1"/>
</dbReference>
<evidence type="ECO:0000256" key="4">
    <source>
        <dbReference type="ARBA" id="ARBA00022840"/>
    </source>
</evidence>
<evidence type="ECO:0000256" key="5">
    <source>
        <dbReference type="ARBA" id="ARBA00030759"/>
    </source>
</evidence>
<keyword evidence="3" id="KW-0547">Nucleotide-binding</keyword>
<dbReference type="InterPro" id="IPR027417">
    <property type="entry name" value="P-loop_NTPase"/>
</dbReference>
<evidence type="ECO:0000256" key="3">
    <source>
        <dbReference type="ARBA" id="ARBA00022741"/>
    </source>
</evidence>
<dbReference type="OrthoDB" id="9775079at2"/>
<comment type="similarity">
    <text evidence="2">Belongs to the Mg-chelatase subunits D/I family.</text>
</comment>
<dbReference type="EMBL" id="FQZT01000006">
    <property type="protein sequence ID" value="SHJ30694.1"/>
    <property type="molecule type" value="Genomic_DNA"/>
</dbReference>
<name>A0A1M6I897_MALRU</name>
<sequence>MQNFPFPLSAIVGQDAMKAALLLNAVDPSIGGVLIRGQKGTGKSTAARALAALLPAIEVVAGCPYQCDPGNIEKLHDGCREKLEKGEQLERTKRPMPVVELPLSASEDRVVGSVQLEHVLKTGQKRFEPGLLAAANRGILYVDEVNLLEDHLVDLLLDAAASGVNRVEREGLCVTHPSRFMLIGTMNPEEGELRPQFLDRFGLVVNVEGISDPHQRRQLIENRIAYEQNPQDFVARWQQEEHFLAAQVQQAQRNLNQVVIPEAAYDLVVKLAIELQVHGHRADIALLKVARALAALLGKKAVSVAEVKEAAAFVLPHRLPGGTLLNSEAARKNLDDALVRVLEGKPEQVSLDDQDPLDDLDFMLVDYEFPGSAAAGSMLFQTLKKKLHSESSISTTSTASPQSISSS</sequence>
<dbReference type="Pfam" id="PF01078">
    <property type="entry name" value="Mg_chelatase"/>
    <property type="match status" value="1"/>
</dbReference>
<evidence type="ECO:0000313" key="9">
    <source>
        <dbReference type="Proteomes" id="UP000184171"/>
    </source>
</evidence>
<gene>
    <name evidence="8" type="ORF">SAMN02745165_02058</name>
</gene>
<reference evidence="8 9" key="1">
    <citation type="submission" date="2016-11" db="EMBL/GenBank/DDBJ databases">
        <authorList>
            <person name="Jaros S."/>
            <person name="Januszkiewicz K."/>
            <person name="Wedrychowicz H."/>
        </authorList>
    </citation>
    <scope>NUCLEOTIDE SEQUENCE [LARGE SCALE GENOMIC DNA]</scope>
    <source>
        <strain evidence="8 9">DSM 5091</strain>
    </source>
</reference>
<evidence type="ECO:0000256" key="6">
    <source>
        <dbReference type="ARBA" id="ARBA00053551"/>
    </source>
</evidence>
<proteinExistence type="inferred from homology"/>
<dbReference type="STRING" id="1122189.SAMN02745165_02058"/>
<evidence type="ECO:0000313" key="8">
    <source>
        <dbReference type="EMBL" id="SHJ30694.1"/>
    </source>
</evidence>
<dbReference type="Gene3D" id="1.10.8.80">
    <property type="entry name" value="Magnesium chelatase subunit I, C-Terminal domain"/>
    <property type="match status" value="1"/>
</dbReference>
<accession>A0A1M6I897</accession>
<dbReference type="InterPro" id="IPR000523">
    <property type="entry name" value="Mg_chelatse_chII-like_cat_dom"/>
</dbReference>
<evidence type="ECO:0000256" key="1">
    <source>
        <dbReference type="ARBA" id="ARBA00004800"/>
    </source>
</evidence>
<dbReference type="InterPro" id="IPR045006">
    <property type="entry name" value="CHLI-like"/>
</dbReference>
<dbReference type="SUPFAM" id="SSF52540">
    <property type="entry name" value="P-loop containing nucleoside triphosphate hydrolases"/>
    <property type="match status" value="1"/>
</dbReference>
<feature type="domain" description="AAA+ ATPase" evidence="7">
    <location>
        <begin position="29"/>
        <end position="211"/>
    </location>
</feature>
<organism evidence="8 9">
    <name type="scientific">Malonomonas rubra DSM 5091</name>
    <dbReference type="NCBI Taxonomy" id="1122189"/>
    <lineage>
        <taxon>Bacteria</taxon>
        <taxon>Pseudomonadati</taxon>
        <taxon>Thermodesulfobacteriota</taxon>
        <taxon>Desulfuromonadia</taxon>
        <taxon>Desulfuromonadales</taxon>
        <taxon>Geopsychrobacteraceae</taxon>
        <taxon>Malonomonas</taxon>
    </lineage>
</organism>
<comment type="pathway">
    <text evidence="1">Porphyrin-containing compound metabolism; bacteriochlorophyll biosynthesis.</text>
</comment>
<dbReference type="InterPro" id="IPR003593">
    <property type="entry name" value="AAA+_ATPase"/>
</dbReference>
<comment type="function">
    <text evidence="6">Involved in bacteriochlorophyll biosynthesis; introduces a magnesium ion into protoporphyrin IX to yield Mg-protoporphyrin IX.</text>
</comment>